<feature type="compositionally biased region" description="Polar residues" evidence="1">
    <location>
        <begin position="394"/>
        <end position="408"/>
    </location>
</feature>
<evidence type="ECO:0000313" key="3">
    <source>
        <dbReference type="Proteomes" id="UP000494040"/>
    </source>
</evidence>
<feature type="compositionally biased region" description="Polar residues" evidence="1">
    <location>
        <begin position="324"/>
        <end position="336"/>
    </location>
</feature>
<dbReference type="OrthoDB" id="6630331at2759"/>
<dbReference type="EnsemblMetazoa" id="XM_024229650.1">
    <property type="protein sequence ID" value="XP_024085418.1"/>
    <property type="gene ID" value="LOC106661471"/>
</dbReference>
<proteinExistence type="predicted"/>
<dbReference type="AlphaFoldDB" id="A0A8I6SQL0"/>
<dbReference type="RefSeq" id="XP_024085423.1">
    <property type="nucleotide sequence ID" value="XM_024229655.1"/>
</dbReference>
<protein>
    <submittedName>
        <fullName evidence="2">Uncharacterized protein</fullName>
    </submittedName>
</protein>
<name>A0A8I6SQL0_CIMLE</name>
<dbReference type="RefSeq" id="XP_024085418.1">
    <property type="nucleotide sequence ID" value="XM_024229650.1"/>
</dbReference>
<sequence>MANHYRRLYCAKPKVDTNLRKTVQQRKNIYSAQQNAVRPNPPKQNCTKDSPKINQSMKIGNITIPVRFTVNKAIQTQNFNGYRPIDKKSVRFLRDITDEALKRGAYTDFTLERIFIKHDKKNKYNLSKALREKELNQLRSELGMPIKIKNVESEQNENRKAKDCEQTHADNEAVDALNTLLVDSKMKHNILGSLGISSPENVLVKDFNEPGRLVKNYGTEKDEKILKNHVSFKNVDVSSESSYEESIKEELLNVSEKDFFADEAEIKTYTVLKRQSPDEIKKIEINEKELPLQTEEIVESIDSSSNEEAKDSSVSAIKEVDIPSESSNISTKQSTNSKEKNVEATIDKNDAENLEQHQVLSEAQSEKKTNSDGKNSENVDDQLSNNDDNDDFQPDTTSELSSIHTELE</sequence>
<dbReference type="OMA" id="ENMANHY"/>
<feature type="compositionally biased region" description="Basic and acidic residues" evidence="1">
    <location>
        <begin position="337"/>
        <end position="355"/>
    </location>
</feature>
<dbReference type="GeneID" id="106661471"/>
<keyword evidence="3" id="KW-1185">Reference proteome</keyword>
<dbReference type="RefSeq" id="XP_014240377.1">
    <property type="nucleotide sequence ID" value="XM_014384891.2"/>
</dbReference>
<evidence type="ECO:0000313" key="2">
    <source>
        <dbReference type="EnsemblMetazoa" id="XP_024085423.1"/>
    </source>
</evidence>
<feature type="region of interest" description="Disordered" evidence="1">
    <location>
        <begin position="298"/>
        <end position="408"/>
    </location>
</feature>
<feature type="compositionally biased region" description="Basic and acidic residues" evidence="1">
    <location>
        <begin position="364"/>
        <end position="377"/>
    </location>
</feature>
<reference evidence="2" key="1">
    <citation type="submission" date="2022-01" db="UniProtKB">
        <authorList>
            <consortium name="EnsemblMetazoa"/>
        </authorList>
    </citation>
    <scope>IDENTIFICATION</scope>
</reference>
<accession>A0A8I6SQL0</accession>
<dbReference type="Proteomes" id="UP000494040">
    <property type="component" value="Unassembled WGS sequence"/>
</dbReference>
<evidence type="ECO:0000256" key="1">
    <source>
        <dbReference type="SAM" id="MobiDB-lite"/>
    </source>
</evidence>
<organism evidence="2 3">
    <name type="scientific">Cimex lectularius</name>
    <name type="common">Bed bug</name>
    <name type="synonym">Acanthia lectularia</name>
    <dbReference type="NCBI Taxonomy" id="79782"/>
    <lineage>
        <taxon>Eukaryota</taxon>
        <taxon>Metazoa</taxon>
        <taxon>Ecdysozoa</taxon>
        <taxon>Arthropoda</taxon>
        <taxon>Hexapoda</taxon>
        <taxon>Insecta</taxon>
        <taxon>Pterygota</taxon>
        <taxon>Neoptera</taxon>
        <taxon>Paraneoptera</taxon>
        <taxon>Hemiptera</taxon>
        <taxon>Heteroptera</taxon>
        <taxon>Panheteroptera</taxon>
        <taxon>Cimicomorpha</taxon>
        <taxon>Cimicidae</taxon>
        <taxon>Cimex</taxon>
    </lineage>
</organism>
<dbReference type="EnsemblMetazoa" id="XM_024229655.1">
    <property type="protein sequence ID" value="XP_024085423.1"/>
    <property type="gene ID" value="LOC106661471"/>
</dbReference>
<dbReference type="EnsemblMetazoa" id="XM_014384891.2">
    <property type="protein sequence ID" value="XP_014240377.1"/>
    <property type="gene ID" value="LOC106661471"/>
</dbReference>